<gene>
    <name evidence="4" type="ORF">C8D97_104216</name>
</gene>
<dbReference type="EMBL" id="QGGU01000004">
    <property type="protein sequence ID" value="PWK52998.1"/>
    <property type="molecule type" value="Genomic_DNA"/>
</dbReference>
<sequence>MSDNISSAINERRRRPLLSFELSVNSSTWIFSGVILCLGLLGSWLLTFANKTFYEKNIGASYEARKNPFLAAQFFLQKNNTEASFDQSFSRLDKPLDPSSSIIISNSRKPLSKARIENLKHFVQQGGHLILKATEFYDDERRTSDAPILQSLGVRLYPFQGWISQHKDDEPSEHSTHDGTDNNENDFNDTDFNDTDSNNDKPNDSEVSYYETSYDNTTYLNIDPDQPATEIVFNHASTLMDTSGNAVWIDGSDNATHLLRYAMGDGFITVLSDMSIWQNNRIDQVDHALFLHQLTQASPSVIIIYNPQFDSLLSLLWQHGYYVVIALGVLMLMLIWHFQVKTGPVFAQFSNQNRQLLQHIRAAAEFKWQQYGKQYGQQTGQQKNGQQLLSNTRHTVLKAIQRKHRGFSNYSEEKQLSLLQQHSALDRQQLQLALLTEPKDQKQFTQCIRSLQLLRQKLYGQRL</sequence>
<keyword evidence="5" id="KW-1185">Reference proteome</keyword>
<dbReference type="OrthoDB" id="6638317at2"/>
<organism evidence="4 5">
    <name type="scientific">Pleionea mediterranea</name>
    <dbReference type="NCBI Taxonomy" id="523701"/>
    <lineage>
        <taxon>Bacteria</taxon>
        <taxon>Pseudomonadati</taxon>
        <taxon>Pseudomonadota</taxon>
        <taxon>Gammaproteobacteria</taxon>
        <taxon>Oceanospirillales</taxon>
        <taxon>Pleioneaceae</taxon>
        <taxon>Pleionea</taxon>
    </lineage>
</organism>
<comment type="caution">
    <text evidence="4">The sequence shown here is derived from an EMBL/GenBank/DDBJ whole genome shotgun (WGS) entry which is preliminary data.</text>
</comment>
<evidence type="ECO:0000256" key="1">
    <source>
        <dbReference type="SAM" id="MobiDB-lite"/>
    </source>
</evidence>
<feature type="region of interest" description="Disordered" evidence="1">
    <location>
        <begin position="165"/>
        <end position="208"/>
    </location>
</feature>
<dbReference type="SUPFAM" id="SSF52317">
    <property type="entry name" value="Class I glutamine amidotransferase-like"/>
    <property type="match status" value="1"/>
</dbReference>
<dbReference type="AlphaFoldDB" id="A0A316FWP1"/>
<evidence type="ECO:0000256" key="2">
    <source>
        <dbReference type="SAM" id="Phobius"/>
    </source>
</evidence>
<feature type="transmembrane region" description="Helical" evidence="2">
    <location>
        <begin position="320"/>
        <end position="338"/>
    </location>
</feature>
<dbReference type="Pfam" id="PF14258">
    <property type="entry name" value="DUF4350"/>
    <property type="match status" value="1"/>
</dbReference>
<name>A0A316FWP1_9GAMM</name>
<accession>A0A316FWP1</accession>
<feature type="domain" description="DUF4350" evidence="3">
    <location>
        <begin position="61"/>
        <end position="295"/>
    </location>
</feature>
<feature type="compositionally biased region" description="Basic and acidic residues" evidence="1">
    <location>
        <begin position="165"/>
        <end position="180"/>
    </location>
</feature>
<keyword evidence="2" id="KW-0812">Transmembrane</keyword>
<dbReference type="InterPro" id="IPR025646">
    <property type="entry name" value="DUF4350"/>
</dbReference>
<evidence type="ECO:0000313" key="5">
    <source>
        <dbReference type="Proteomes" id="UP000245790"/>
    </source>
</evidence>
<proteinExistence type="predicted"/>
<evidence type="ECO:0000313" key="4">
    <source>
        <dbReference type="EMBL" id="PWK52998.1"/>
    </source>
</evidence>
<reference evidence="4 5" key="1">
    <citation type="submission" date="2018-05" db="EMBL/GenBank/DDBJ databases">
        <title>Genomic Encyclopedia of Type Strains, Phase IV (KMG-IV): sequencing the most valuable type-strain genomes for metagenomic binning, comparative biology and taxonomic classification.</title>
        <authorList>
            <person name="Goeker M."/>
        </authorList>
    </citation>
    <scope>NUCLEOTIDE SEQUENCE [LARGE SCALE GENOMIC DNA]</scope>
    <source>
        <strain evidence="4 5">DSM 25350</strain>
    </source>
</reference>
<dbReference type="Proteomes" id="UP000245790">
    <property type="component" value="Unassembled WGS sequence"/>
</dbReference>
<keyword evidence="2" id="KW-1133">Transmembrane helix</keyword>
<evidence type="ECO:0000259" key="3">
    <source>
        <dbReference type="Pfam" id="PF14258"/>
    </source>
</evidence>
<protein>
    <recommendedName>
        <fullName evidence="3">DUF4350 domain-containing protein</fullName>
    </recommendedName>
</protein>
<feature type="transmembrane region" description="Helical" evidence="2">
    <location>
        <begin position="29"/>
        <end position="49"/>
    </location>
</feature>
<feature type="compositionally biased region" description="Acidic residues" evidence="1">
    <location>
        <begin position="181"/>
        <end position="194"/>
    </location>
</feature>
<dbReference type="RefSeq" id="WP_109762969.1">
    <property type="nucleotide sequence ID" value="NZ_QGGU01000004.1"/>
</dbReference>
<keyword evidence="2" id="KW-0472">Membrane</keyword>
<dbReference type="InterPro" id="IPR029062">
    <property type="entry name" value="Class_I_gatase-like"/>
</dbReference>